<comment type="subcellular location">
    <subcellularLocation>
        <location evidence="1">Nucleus</location>
    </subcellularLocation>
</comment>
<dbReference type="GO" id="GO:0005634">
    <property type="term" value="C:nucleus"/>
    <property type="evidence" value="ECO:0007669"/>
    <property type="project" value="UniProtKB-SubCell"/>
</dbReference>
<dbReference type="Pfam" id="PF00271">
    <property type="entry name" value="Helicase_C"/>
    <property type="match status" value="1"/>
</dbReference>
<dbReference type="GO" id="GO:0005524">
    <property type="term" value="F:ATP binding"/>
    <property type="evidence" value="ECO:0007669"/>
    <property type="project" value="UniProtKB-KW"/>
</dbReference>
<dbReference type="SMART" id="SM00487">
    <property type="entry name" value="DEXDc"/>
    <property type="match status" value="1"/>
</dbReference>
<evidence type="ECO:0000256" key="5">
    <source>
        <dbReference type="ARBA" id="ARBA00022840"/>
    </source>
</evidence>
<evidence type="ECO:0000256" key="2">
    <source>
        <dbReference type="ARBA" id="ARBA00022741"/>
    </source>
</evidence>
<dbReference type="STRING" id="4540.A0A3L6SEN7"/>
<feature type="region of interest" description="Disordered" evidence="7">
    <location>
        <begin position="364"/>
        <end position="384"/>
    </location>
</feature>
<evidence type="ECO:0000256" key="1">
    <source>
        <dbReference type="ARBA" id="ARBA00004123"/>
    </source>
</evidence>
<dbReference type="CDD" id="cd18793">
    <property type="entry name" value="SF2_C_SNF"/>
    <property type="match status" value="1"/>
</dbReference>
<dbReference type="AlphaFoldDB" id="A0A3L6SEN7"/>
<dbReference type="OrthoDB" id="9900844at2759"/>
<dbReference type="InterPro" id="IPR038718">
    <property type="entry name" value="SNF2-like_sf"/>
</dbReference>
<dbReference type="Gene3D" id="3.40.50.300">
    <property type="entry name" value="P-loop containing nucleotide triphosphate hydrolases"/>
    <property type="match status" value="1"/>
</dbReference>
<dbReference type="InterPro" id="IPR044567">
    <property type="entry name" value="CLSY/DRD1"/>
</dbReference>
<organism evidence="10 11">
    <name type="scientific">Panicum miliaceum</name>
    <name type="common">Proso millet</name>
    <name type="synonym">Broomcorn millet</name>
    <dbReference type="NCBI Taxonomy" id="4540"/>
    <lineage>
        <taxon>Eukaryota</taxon>
        <taxon>Viridiplantae</taxon>
        <taxon>Streptophyta</taxon>
        <taxon>Embryophyta</taxon>
        <taxon>Tracheophyta</taxon>
        <taxon>Spermatophyta</taxon>
        <taxon>Magnoliopsida</taxon>
        <taxon>Liliopsida</taxon>
        <taxon>Poales</taxon>
        <taxon>Poaceae</taxon>
        <taxon>PACMAD clade</taxon>
        <taxon>Panicoideae</taxon>
        <taxon>Panicodae</taxon>
        <taxon>Paniceae</taxon>
        <taxon>Panicinae</taxon>
        <taxon>Panicum</taxon>
        <taxon>Panicum sect. Panicum</taxon>
    </lineage>
</organism>
<dbReference type="GO" id="GO:0016787">
    <property type="term" value="F:hydrolase activity"/>
    <property type="evidence" value="ECO:0007669"/>
    <property type="project" value="UniProtKB-KW"/>
</dbReference>
<keyword evidence="4" id="KW-0347">Helicase</keyword>
<keyword evidence="11" id="KW-1185">Reference proteome</keyword>
<dbReference type="GO" id="GO:0004386">
    <property type="term" value="F:helicase activity"/>
    <property type="evidence" value="ECO:0007669"/>
    <property type="project" value="UniProtKB-KW"/>
</dbReference>
<dbReference type="InterPro" id="IPR000330">
    <property type="entry name" value="SNF2_N"/>
</dbReference>
<proteinExistence type="predicted"/>
<comment type="caution">
    <text evidence="10">The sequence shown here is derived from an EMBL/GenBank/DDBJ whole genome shotgun (WGS) entry which is preliminary data.</text>
</comment>
<dbReference type="PROSITE" id="PS51192">
    <property type="entry name" value="HELICASE_ATP_BIND_1"/>
    <property type="match status" value="1"/>
</dbReference>
<dbReference type="PANTHER" id="PTHR45821:SF12">
    <property type="entry name" value="OS03G0165266 PROTEIN"/>
    <property type="match status" value="1"/>
</dbReference>
<dbReference type="SUPFAM" id="SSF52540">
    <property type="entry name" value="P-loop containing nucleoside triphosphate hydrolases"/>
    <property type="match status" value="2"/>
</dbReference>
<dbReference type="Gene3D" id="3.40.50.10810">
    <property type="entry name" value="Tandem AAA-ATPase domain"/>
    <property type="match status" value="1"/>
</dbReference>
<feature type="compositionally biased region" description="Basic and acidic residues" evidence="7">
    <location>
        <begin position="374"/>
        <end position="384"/>
    </location>
</feature>
<evidence type="ECO:0000256" key="3">
    <source>
        <dbReference type="ARBA" id="ARBA00022801"/>
    </source>
</evidence>
<feature type="compositionally biased region" description="Basic residues" evidence="7">
    <location>
        <begin position="364"/>
        <end position="373"/>
    </location>
</feature>
<feature type="compositionally biased region" description="Basic and acidic residues" evidence="7">
    <location>
        <begin position="139"/>
        <end position="149"/>
    </location>
</feature>
<feature type="region of interest" description="Disordered" evidence="7">
    <location>
        <begin position="1"/>
        <end position="24"/>
    </location>
</feature>
<evidence type="ECO:0000256" key="4">
    <source>
        <dbReference type="ARBA" id="ARBA00022806"/>
    </source>
</evidence>
<evidence type="ECO:0008006" key="12">
    <source>
        <dbReference type="Google" id="ProtNLM"/>
    </source>
</evidence>
<protein>
    <recommendedName>
        <fullName evidence="12">Protein CHROMATIN REMODELING 35-like</fullName>
    </recommendedName>
</protein>
<dbReference type="SMART" id="SM00490">
    <property type="entry name" value="HELICc"/>
    <property type="match status" value="1"/>
</dbReference>
<evidence type="ECO:0000256" key="6">
    <source>
        <dbReference type="ARBA" id="ARBA00023242"/>
    </source>
</evidence>
<evidence type="ECO:0000259" key="9">
    <source>
        <dbReference type="PROSITE" id="PS51194"/>
    </source>
</evidence>
<keyword evidence="2" id="KW-0547">Nucleotide-binding</keyword>
<dbReference type="InterPro" id="IPR027417">
    <property type="entry name" value="P-loop_NTPase"/>
</dbReference>
<name>A0A3L6SEN7_PANMI</name>
<dbReference type="InterPro" id="IPR014001">
    <property type="entry name" value="Helicase_ATP-bd"/>
</dbReference>
<dbReference type="EMBL" id="PQIB02000005">
    <property type="protein sequence ID" value="RLN19517.1"/>
    <property type="molecule type" value="Genomic_DNA"/>
</dbReference>
<evidence type="ECO:0000259" key="8">
    <source>
        <dbReference type="PROSITE" id="PS51192"/>
    </source>
</evidence>
<keyword evidence="3" id="KW-0378">Hydrolase</keyword>
<feature type="domain" description="Helicase ATP-binding" evidence="8">
    <location>
        <begin position="420"/>
        <end position="599"/>
    </location>
</feature>
<dbReference type="PROSITE" id="PS51194">
    <property type="entry name" value="HELICASE_CTER"/>
    <property type="match status" value="1"/>
</dbReference>
<dbReference type="InterPro" id="IPR001650">
    <property type="entry name" value="Helicase_C-like"/>
</dbReference>
<dbReference type="GO" id="GO:0080188">
    <property type="term" value="P:gene silencing by siRNA-directed DNA methylation"/>
    <property type="evidence" value="ECO:0007669"/>
    <property type="project" value="InterPro"/>
</dbReference>
<gene>
    <name evidence="10" type="ORF">C2845_PM02G36590</name>
</gene>
<evidence type="ECO:0000313" key="11">
    <source>
        <dbReference type="Proteomes" id="UP000275267"/>
    </source>
</evidence>
<sequence length="1008" mass="114656">MDPAGRKRQKLDNEHASSPGTQSQSNIFLHNKRLHLQFLEQFSELRTGSATKDLKSINIKWRELIGIIERLQQVPIQQLYASPVPKFSDTTPYDFGLIGSHYSSDNVINLDADKDNVEYHTQANVGNVGADSTVSAVDSDNKDRVKSCGDESSSSNNNGNCIQKHLLLEQPVRRQDTIRLDNCNSSTEPHDLFKQPKDGMDTDNVSAETKKIILFDSHITSEWQPLIKQGHVKVKVNTEDDLEEKGKIGRTIEKHVGSYEVSCEIVQNEPQRNKSNHYVKDSSVDELDDLWMGMSVALAFSEQINQVNQGIVPIESNCEETEDACNHDFLLKDDLGIVCRICGLIQQRIENIFEHSWKKRTQSYRTYPAKHRKSSDPDPTEKPLRTNLNVFPDALSIHPRHSQQMKPHQVEGFNFLIKNLADENNPGGCILAHAPGSGKTFLLISFVHSFLARYPAGRPSIMLPKGILGTWKSEFLLWQVENIPLYDFYSSKANSRSEQRKILKLWEENRSILLLGYQQFAHIISDESSDRETVMCREKLLRVPSLVILDEGHTSRNDQTDLLSALETIQTPRKVVLTGTLFQNHVSEVFNILNLVRPKFLKMQRSRAIMKRILTKVDMLGTRVRSKTISEKVFYELIEENLQKDSKTVRVMIIRNLRELTENILHYYQGEILEELPGLVDFTVLLNMSTKQEDVIKGLVGLKRFEAHAKCNAVSLHPCLKDVKTVDKKNRNICKMKMDSIVHGIDINDGVKAKFIYNLLSLSEAAGEKVLVFNQYVRSLNFLETLFTKMKGWKAGVNTFLMDGGLTQEQREQAVERFNNSPEAKVFFGSIKACGEGISLVGASRVVILDVHENPAVMRQAIGRAFRPGQSKMVYCYRLIAAGSSEEDHHHTAFKKERVSKLWFEWDELCNNEILSSPRLMFQTARTCFLKALRYKRTSNPCSRGECMHASDADRVTSNLMATIGGDDDLNLSLNVVANLHQQLHTYIKGHSTTEEQKMKRIIFVLKR</sequence>
<dbReference type="Pfam" id="PF00176">
    <property type="entry name" value="SNF2-rel_dom"/>
    <property type="match status" value="1"/>
</dbReference>
<keyword evidence="5" id="KW-0067">ATP-binding</keyword>
<feature type="domain" description="Helicase C-terminal" evidence="9">
    <location>
        <begin position="758"/>
        <end position="926"/>
    </location>
</feature>
<dbReference type="InterPro" id="IPR049730">
    <property type="entry name" value="SNF2/RAD54-like_C"/>
</dbReference>
<keyword evidence="6" id="KW-0539">Nucleus</keyword>
<accession>A0A3L6SEN7</accession>
<dbReference type="Proteomes" id="UP000275267">
    <property type="component" value="Unassembled WGS sequence"/>
</dbReference>
<dbReference type="PANTHER" id="PTHR45821">
    <property type="entry name" value="SNF2 DOMAIN-CONTAINING PROTEIN CLASSY 2-RELATED"/>
    <property type="match status" value="1"/>
</dbReference>
<evidence type="ECO:0000256" key="7">
    <source>
        <dbReference type="SAM" id="MobiDB-lite"/>
    </source>
</evidence>
<reference evidence="11" key="1">
    <citation type="journal article" date="2019" name="Nat. Commun.">
        <title>The genome of broomcorn millet.</title>
        <authorList>
            <person name="Zou C."/>
            <person name="Miki D."/>
            <person name="Li D."/>
            <person name="Tang Q."/>
            <person name="Xiao L."/>
            <person name="Rajput S."/>
            <person name="Deng P."/>
            <person name="Jia W."/>
            <person name="Huang R."/>
            <person name="Zhang M."/>
            <person name="Sun Y."/>
            <person name="Hu J."/>
            <person name="Fu X."/>
            <person name="Schnable P.S."/>
            <person name="Li F."/>
            <person name="Zhang H."/>
            <person name="Feng B."/>
            <person name="Zhu X."/>
            <person name="Liu R."/>
            <person name="Schnable J.C."/>
            <person name="Zhu J.-K."/>
            <person name="Zhang H."/>
        </authorList>
    </citation>
    <scope>NUCLEOTIDE SEQUENCE [LARGE SCALE GENOMIC DNA]</scope>
</reference>
<feature type="region of interest" description="Disordered" evidence="7">
    <location>
        <begin position="131"/>
        <end position="160"/>
    </location>
</feature>
<evidence type="ECO:0000313" key="10">
    <source>
        <dbReference type="EMBL" id="RLN19517.1"/>
    </source>
</evidence>